<name>A0ACA9NCY5_9GLOM</name>
<comment type="caution">
    <text evidence="1">The sequence shown here is derived from an EMBL/GenBank/DDBJ whole genome shotgun (WGS) entry which is preliminary data.</text>
</comment>
<accession>A0ACA9NCY5</accession>
<feature type="non-terminal residue" evidence="1">
    <location>
        <position position="1"/>
    </location>
</feature>
<sequence length="112" mass="13127">TLDHNKIRPTKVLSSHLVALNESKKHEIYVNAEYNYSVETTQWHFLDLYYYPELSCGSSELHQALEIFLGANTLLDNETDNEYEYFGNGEVVFDNYKQDLTPDIVIIDYNER</sequence>
<evidence type="ECO:0000313" key="1">
    <source>
        <dbReference type="EMBL" id="CAG8634364.1"/>
    </source>
</evidence>
<evidence type="ECO:0000313" key="2">
    <source>
        <dbReference type="Proteomes" id="UP000789702"/>
    </source>
</evidence>
<feature type="non-terminal residue" evidence="1">
    <location>
        <position position="112"/>
    </location>
</feature>
<protein>
    <submittedName>
        <fullName evidence="1">11346_t:CDS:1</fullName>
    </submittedName>
</protein>
<gene>
    <name evidence="1" type="ORF">DHETER_LOCUS8536</name>
</gene>
<keyword evidence="2" id="KW-1185">Reference proteome</keyword>
<dbReference type="Proteomes" id="UP000789702">
    <property type="component" value="Unassembled WGS sequence"/>
</dbReference>
<dbReference type="EMBL" id="CAJVPU010013683">
    <property type="protein sequence ID" value="CAG8634364.1"/>
    <property type="molecule type" value="Genomic_DNA"/>
</dbReference>
<proteinExistence type="predicted"/>
<reference evidence="1" key="1">
    <citation type="submission" date="2021-06" db="EMBL/GenBank/DDBJ databases">
        <authorList>
            <person name="Kallberg Y."/>
            <person name="Tangrot J."/>
            <person name="Rosling A."/>
        </authorList>
    </citation>
    <scope>NUCLEOTIDE SEQUENCE</scope>
    <source>
        <strain evidence="1">IL203A</strain>
    </source>
</reference>
<organism evidence="1 2">
    <name type="scientific">Dentiscutata heterogama</name>
    <dbReference type="NCBI Taxonomy" id="1316150"/>
    <lineage>
        <taxon>Eukaryota</taxon>
        <taxon>Fungi</taxon>
        <taxon>Fungi incertae sedis</taxon>
        <taxon>Mucoromycota</taxon>
        <taxon>Glomeromycotina</taxon>
        <taxon>Glomeromycetes</taxon>
        <taxon>Diversisporales</taxon>
        <taxon>Gigasporaceae</taxon>
        <taxon>Dentiscutata</taxon>
    </lineage>
</organism>